<gene>
    <name evidence="14" type="ORF">H4R34_004501</name>
</gene>
<dbReference type="InterPro" id="IPR008271">
    <property type="entry name" value="Ser/Thr_kinase_AS"/>
</dbReference>
<reference evidence="14" key="1">
    <citation type="submission" date="2022-07" db="EMBL/GenBank/DDBJ databases">
        <title>Phylogenomic reconstructions and comparative analyses of Kickxellomycotina fungi.</title>
        <authorList>
            <person name="Reynolds N.K."/>
            <person name="Stajich J.E."/>
            <person name="Barry K."/>
            <person name="Grigoriev I.V."/>
            <person name="Crous P."/>
            <person name="Smith M.E."/>
        </authorList>
    </citation>
    <scope>NUCLEOTIDE SEQUENCE</scope>
    <source>
        <strain evidence="14">RSA 567</strain>
    </source>
</reference>
<dbReference type="GO" id="GO:0005634">
    <property type="term" value="C:nucleus"/>
    <property type="evidence" value="ECO:0007669"/>
    <property type="project" value="TreeGrafter"/>
</dbReference>
<dbReference type="InterPro" id="IPR000719">
    <property type="entry name" value="Prot_kinase_dom"/>
</dbReference>
<evidence type="ECO:0000313" key="14">
    <source>
        <dbReference type="EMBL" id="KAJ1975016.1"/>
    </source>
</evidence>
<keyword evidence="3" id="KW-0808">Transferase</keyword>
<proteinExistence type="inferred from homology"/>
<keyword evidence="2" id="KW-0723">Serine/threonine-protein kinase</keyword>
<evidence type="ECO:0000256" key="2">
    <source>
        <dbReference type="ARBA" id="ARBA00022527"/>
    </source>
</evidence>
<protein>
    <recommendedName>
        <fullName evidence="1">non-specific serine/threonine protein kinase</fullName>
        <ecNumber evidence="1">2.7.11.1</ecNumber>
    </recommendedName>
</protein>
<dbReference type="PROSITE" id="PS50011">
    <property type="entry name" value="PROTEIN_KINASE_DOM"/>
    <property type="match status" value="1"/>
</dbReference>
<accession>A0A9W8E825</accession>
<evidence type="ECO:0000256" key="5">
    <source>
        <dbReference type="ARBA" id="ARBA00022777"/>
    </source>
</evidence>
<comment type="caution">
    <text evidence="14">The sequence shown here is derived from an EMBL/GenBank/DDBJ whole genome shotgun (WGS) entry which is preliminary data.</text>
</comment>
<feature type="compositionally biased region" description="Low complexity" evidence="12">
    <location>
        <begin position="121"/>
        <end position="139"/>
    </location>
</feature>
<dbReference type="Proteomes" id="UP001151582">
    <property type="component" value="Unassembled WGS sequence"/>
</dbReference>
<evidence type="ECO:0000256" key="8">
    <source>
        <dbReference type="ARBA" id="ARBA00037982"/>
    </source>
</evidence>
<dbReference type="PROSITE" id="PS00108">
    <property type="entry name" value="PROTEIN_KINASE_ST"/>
    <property type="match status" value="1"/>
</dbReference>
<dbReference type="InterPro" id="IPR050339">
    <property type="entry name" value="CC_SR_Kinase"/>
</dbReference>
<evidence type="ECO:0000256" key="12">
    <source>
        <dbReference type="SAM" id="MobiDB-lite"/>
    </source>
</evidence>
<dbReference type="GO" id="GO:0005737">
    <property type="term" value="C:cytoplasm"/>
    <property type="evidence" value="ECO:0007669"/>
    <property type="project" value="TreeGrafter"/>
</dbReference>
<keyword evidence="6" id="KW-0067">ATP-binding</keyword>
<dbReference type="GO" id="GO:0017148">
    <property type="term" value="P:negative regulation of translation"/>
    <property type="evidence" value="ECO:0007669"/>
    <property type="project" value="UniProtKB-KW"/>
</dbReference>
<evidence type="ECO:0000256" key="1">
    <source>
        <dbReference type="ARBA" id="ARBA00012513"/>
    </source>
</evidence>
<keyword evidence="7" id="KW-0652">Protein synthesis inhibitor</keyword>
<comment type="catalytic activity">
    <reaction evidence="9">
        <text>L-threonyl-[protein] + ATP = O-phospho-L-threonyl-[protein] + ADP + H(+)</text>
        <dbReference type="Rhea" id="RHEA:46608"/>
        <dbReference type="Rhea" id="RHEA-COMP:11060"/>
        <dbReference type="Rhea" id="RHEA-COMP:11605"/>
        <dbReference type="ChEBI" id="CHEBI:15378"/>
        <dbReference type="ChEBI" id="CHEBI:30013"/>
        <dbReference type="ChEBI" id="CHEBI:30616"/>
        <dbReference type="ChEBI" id="CHEBI:61977"/>
        <dbReference type="ChEBI" id="CHEBI:456216"/>
        <dbReference type="EC" id="2.7.11.1"/>
    </reaction>
    <physiologicalReaction direction="left-to-right" evidence="9">
        <dbReference type="Rhea" id="RHEA:46609"/>
    </physiologicalReaction>
</comment>
<keyword evidence="11" id="KW-0175">Coiled coil</keyword>
<dbReference type="AlphaFoldDB" id="A0A9W8E825"/>
<evidence type="ECO:0000256" key="7">
    <source>
        <dbReference type="ARBA" id="ARBA00023193"/>
    </source>
</evidence>
<evidence type="ECO:0000259" key="13">
    <source>
        <dbReference type="PROSITE" id="PS50011"/>
    </source>
</evidence>
<dbReference type="SUPFAM" id="SSF56112">
    <property type="entry name" value="Protein kinase-like (PK-like)"/>
    <property type="match status" value="1"/>
</dbReference>
<dbReference type="OrthoDB" id="1405469at2759"/>
<evidence type="ECO:0000256" key="4">
    <source>
        <dbReference type="ARBA" id="ARBA00022741"/>
    </source>
</evidence>
<dbReference type="EC" id="2.7.11.1" evidence="1"/>
<dbReference type="Pfam" id="PF00069">
    <property type="entry name" value="Pkinase"/>
    <property type="match status" value="1"/>
</dbReference>
<evidence type="ECO:0000256" key="9">
    <source>
        <dbReference type="ARBA" id="ARBA00048659"/>
    </source>
</evidence>
<comment type="catalytic activity">
    <reaction evidence="10">
        <text>L-seryl-[protein] + ATP = O-phospho-L-seryl-[protein] + ADP + H(+)</text>
        <dbReference type="Rhea" id="RHEA:17989"/>
        <dbReference type="Rhea" id="RHEA-COMP:9863"/>
        <dbReference type="Rhea" id="RHEA-COMP:11604"/>
        <dbReference type="ChEBI" id="CHEBI:15378"/>
        <dbReference type="ChEBI" id="CHEBI:29999"/>
        <dbReference type="ChEBI" id="CHEBI:30616"/>
        <dbReference type="ChEBI" id="CHEBI:83421"/>
        <dbReference type="ChEBI" id="CHEBI:456216"/>
        <dbReference type="EC" id="2.7.11.1"/>
    </reaction>
    <physiologicalReaction direction="left-to-right" evidence="10">
        <dbReference type="Rhea" id="RHEA:17990"/>
    </physiologicalReaction>
</comment>
<comment type="similarity">
    <text evidence="8">Belongs to the protein kinase superfamily. Ser/Thr protein kinase family. GCN2 subfamily.</text>
</comment>
<dbReference type="SMART" id="SM00220">
    <property type="entry name" value="S_TKc"/>
    <property type="match status" value="1"/>
</dbReference>
<keyword evidence="5" id="KW-0418">Kinase</keyword>
<evidence type="ECO:0000256" key="6">
    <source>
        <dbReference type="ARBA" id="ARBA00022840"/>
    </source>
</evidence>
<feature type="region of interest" description="Disordered" evidence="12">
    <location>
        <begin position="120"/>
        <end position="142"/>
    </location>
</feature>
<evidence type="ECO:0000256" key="11">
    <source>
        <dbReference type="SAM" id="Coils"/>
    </source>
</evidence>
<evidence type="ECO:0000313" key="15">
    <source>
        <dbReference type="Proteomes" id="UP001151582"/>
    </source>
</evidence>
<keyword evidence="15" id="KW-1185">Reference proteome</keyword>
<feature type="domain" description="Protein kinase" evidence="13">
    <location>
        <begin position="1"/>
        <end position="410"/>
    </location>
</feature>
<sequence>MLREITSLAQLEHPHIVRYYSSWLEVSDASAQSSSQESSDVECPSAGPFAIEVSDGSFADCTDPVVTERLSHRSQNEDIDFESVGMASLGEIPYRSMPLDTSIASIDFLQPSDVGCARICSTGGPSPSSHASSIRSAGSGEVGSLDSRFSRVSISPQPQRQELPFRPLTLHIQMQLCATNLGEYIAHRNRYIVEYCAGQDAQAFLTHIDGAGNLRLFKRLVEGVAYFHSQGLIHRDLKPSNIFLDYAEYYPSSGAETDNGNLSSPLAPPGDYIPRIGDFGLVTQSEVTILPDASGEDDSGQGQSMPSASQPLTSGIGTVTYASPEQLAQSSQAYDTKADVYSLGIIFFELFYPFATGMERVQVLQELKQSIIPADFLALYPKEAAFVLWLMAAEPQHRPTAQQILAFQLFDTTDIATEQWQQEKRRLEHEKRMMQAEITQLRLRIAQLEQQGKSKTN</sequence>
<dbReference type="GO" id="GO:0004694">
    <property type="term" value="F:eukaryotic translation initiation factor 2alpha kinase activity"/>
    <property type="evidence" value="ECO:0007669"/>
    <property type="project" value="TreeGrafter"/>
</dbReference>
<feature type="coiled-coil region" evidence="11">
    <location>
        <begin position="417"/>
        <end position="451"/>
    </location>
</feature>
<dbReference type="GO" id="GO:0005524">
    <property type="term" value="F:ATP binding"/>
    <property type="evidence" value="ECO:0007669"/>
    <property type="project" value="UniProtKB-KW"/>
</dbReference>
<organism evidence="14 15">
    <name type="scientific">Dimargaris verticillata</name>
    <dbReference type="NCBI Taxonomy" id="2761393"/>
    <lineage>
        <taxon>Eukaryota</taxon>
        <taxon>Fungi</taxon>
        <taxon>Fungi incertae sedis</taxon>
        <taxon>Zoopagomycota</taxon>
        <taxon>Kickxellomycotina</taxon>
        <taxon>Dimargaritomycetes</taxon>
        <taxon>Dimargaritales</taxon>
        <taxon>Dimargaritaceae</taxon>
        <taxon>Dimargaris</taxon>
    </lineage>
</organism>
<dbReference type="InterPro" id="IPR011009">
    <property type="entry name" value="Kinase-like_dom_sf"/>
</dbReference>
<dbReference type="Gene3D" id="1.10.510.10">
    <property type="entry name" value="Transferase(Phosphotransferase) domain 1"/>
    <property type="match status" value="1"/>
</dbReference>
<keyword evidence="4" id="KW-0547">Nucleotide-binding</keyword>
<dbReference type="PANTHER" id="PTHR11042">
    <property type="entry name" value="EUKARYOTIC TRANSLATION INITIATION FACTOR 2-ALPHA KINASE EIF2-ALPHA KINASE -RELATED"/>
    <property type="match status" value="1"/>
</dbReference>
<dbReference type="PANTHER" id="PTHR11042:SF160">
    <property type="entry name" value="EUKARYOTIC TRANSLATION INITIATION FACTOR 2-ALPHA KINASE 1"/>
    <property type="match status" value="1"/>
</dbReference>
<dbReference type="EMBL" id="JANBQB010000579">
    <property type="protein sequence ID" value="KAJ1975016.1"/>
    <property type="molecule type" value="Genomic_DNA"/>
</dbReference>
<dbReference type="Gene3D" id="3.30.200.20">
    <property type="entry name" value="Phosphorylase Kinase, domain 1"/>
    <property type="match status" value="1"/>
</dbReference>
<evidence type="ECO:0000256" key="10">
    <source>
        <dbReference type="ARBA" id="ARBA00048977"/>
    </source>
</evidence>
<name>A0A9W8E825_9FUNG</name>
<evidence type="ECO:0000256" key="3">
    <source>
        <dbReference type="ARBA" id="ARBA00022679"/>
    </source>
</evidence>